<keyword evidence="3" id="KW-1185">Reference proteome</keyword>
<evidence type="ECO:0000259" key="1">
    <source>
        <dbReference type="Pfam" id="PF08241"/>
    </source>
</evidence>
<dbReference type="RefSeq" id="WP_374218090.1">
    <property type="nucleotide sequence ID" value="NZ_JAXOVW010000028.1"/>
</dbReference>
<comment type="caution">
    <text evidence="2">The sequence shown here is derived from an EMBL/GenBank/DDBJ whole genome shotgun (WGS) entry which is preliminary data.</text>
</comment>
<dbReference type="InterPro" id="IPR029063">
    <property type="entry name" value="SAM-dependent_MTases_sf"/>
</dbReference>
<dbReference type="GO" id="GO:0008168">
    <property type="term" value="F:methyltransferase activity"/>
    <property type="evidence" value="ECO:0007669"/>
    <property type="project" value="UniProtKB-KW"/>
</dbReference>
<dbReference type="Proteomes" id="UP001291930">
    <property type="component" value="Unassembled WGS sequence"/>
</dbReference>
<dbReference type="InterPro" id="IPR013216">
    <property type="entry name" value="Methyltransf_11"/>
</dbReference>
<dbReference type="Gene3D" id="3.40.50.150">
    <property type="entry name" value="Vaccinia Virus protein VP39"/>
    <property type="match status" value="1"/>
</dbReference>
<evidence type="ECO:0000313" key="3">
    <source>
        <dbReference type="Proteomes" id="UP001291930"/>
    </source>
</evidence>
<keyword evidence="2" id="KW-0489">Methyltransferase</keyword>
<proteinExistence type="predicted"/>
<dbReference type="EMBL" id="JAXOVW010000028">
    <property type="protein sequence ID" value="MDZ5608161.1"/>
    <property type="molecule type" value="Genomic_DNA"/>
</dbReference>
<gene>
    <name evidence="2" type="ORF">U2I54_13910</name>
</gene>
<reference evidence="3" key="1">
    <citation type="submission" date="2023-11" db="EMBL/GenBank/DDBJ databases">
        <title>Genome Sequence of Bacillus pseudomycoides stain BUPM19.</title>
        <authorList>
            <person name="Farhat A."/>
        </authorList>
    </citation>
    <scope>NUCLEOTIDE SEQUENCE [LARGE SCALE GENOMIC DNA]</scope>
    <source>
        <strain evidence="3">BUPM19</strain>
    </source>
</reference>
<feature type="domain" description="Methyltransferase type 11" evidence="1">
    <location>
        <begin position="17"/>
        <end position="73"/>
    </location>
</feature>
<evidence type="ECO:0000313" key="2">
    <source>
        <dbReference type="EMBL" id="MDZ5608161.1"/>
    </source>
</evidence>
<sequence>MPCTCLRKETSVGVLLNKVKTKTHGKSITLLPMNAEQLQFPDKSFDVVSLNLILRAHEHPKQALVKAIRVMKQTRFPKKHFWAYKKIYDIQVV</sequence>
<organism evidence="2 3">
    <name type="scientific">Bacillus bingmayongensis</name>
    <dbReference type="NCBI Taxonomy" id="1150157"/>
    <lineage>
        <taxon>Bacteria</taxon>
        <taxon>Bacillati</taxon>
        <taxon>Bacillota</taxon>
        <taxon>Bacilli</taxon>
        <taxon>Bacillales</taxon>
        <taxon>Bacillaceae</taxon>
        <taxon>Bacillus</taxon>
    </lineage>
</organism>
<dbReference type="Pfam" id="PF08241">
    <property type="entry name" value="Methyltransf_11"/>
    <property type="match status" value="1"/>
</dbReference>
<protein>
    <submittedName>
        <fullName evidence="2">Methyltransferase domain-containing protein</fullName>
    </submittedName>
</protein>
<accession>A0ABU5JXI1</accession>
<dbReference type="GO" id="GO:0032259">
    <property type="term" value="P:methylation"/>
    <property type="evidence" value="ECO:0007669"/>
    <property type="project" value="UniProtKB-KW"/>
</dbReference>
<dbReference type="SUPFAM" id="SSF53335">
    <property type="entry name" value="S-adenosyl-L-methionine-dependent methyltransferases"/>
    <property type="match status" value="1"/>
</dbReference>
<name>A0ABU5JXI1_9BACI</name>
<keyword evidence="2" id="KW-0808">Transferase</keyword>